<dbReference type="PATRIC" id="fig|1423801.4.peg.545"/>
<accession>A0A0R1V5V0</accession>
<protein>
    <recommendedName>
        <fullName evidence="2">SH3b domain-containing protein</fullName>
    </recommendedName>
</protein>
<dbReference type="PANTHER" id="PTHR34135:SF2">
    <property type="entry name" value="LYSOZYME"/>
    <property type="match status" value="1"/>
</dbReference>
<gene>
    <name evidence="3" type="ORF">FD50_GL000536</name>
</gene>
<dbReference type="RefSeq" id="WP_056960687.1">
    <property type="nucleotide sequence ID" value="NZ_AZFQ01000036.1"/>
</dbReference>
<dbReference type="Gene3D" id="3.20.20.80">
    <property type="entry name" value="Glycosidases"/>
    <property type="match status" value="1"/>
</dbReference>
<evidence type="ECO:0000259" key="2">
    <source>
        <dbReference type="SMART" id="SM00287"/>
    </source>
</evidence>
<evidence type="ECO:0000256" key="1">
    <source>
        <dbReference type="ARBA" id="ARBA00010646"/>
    </source>
</evidence>
<sequence>MTKDYELVADVASYQPDTLSFFKALAAQNVRAVIVKLTEGSANGSAYVNPKAAAQLAHARAAGLLVHAYHYAKFKGSQDASAEAAWFVQHAQALKVTPASVMVLDIEDQQNANWATADANTFLQAVKAAGYPHVDLYSMASWFWSGRLDPSKLLAKNLWVANYGVTAPGVADVGLWQYTNSFEIAGLQIDMSYDFNGFYSKALTSAKPVTPAVQNTSFSDDLGDKWTTETGIFTTKTAIKLRWGAKTTSSVIALLPSNSVINYDAYSMHDGFVWLRQPRSAGKFGYLASGEEVAGRRTSCWGEFEES</sequence>
<dbReference type="Gene3D" id="2.30.30.40">
    <property type="entry name" value="SH3 Domains"/>
    <property type="match status" value="1"/>
</dbReference>
<dbReference type="InterPro" id="IPR003646">
    <property type="entry name" value="SH3-like_bac-type"/>
</dbReference>
<dbReference type="STRING" id="1423801.FD50_GL000536"/>
<reference evidence="3 4" key="1">
    <citation type="journal article" date="2015" name="Genome Announc.">
        <title>Expanding the biotechnology potential of lactobacilli through comparative genomics of 213 strains and associated genera.</title>
        <authorList>
            <person name="Sun Z."/>
            <person name="Harris H.M."/>
            <person name="McCann A."/>
            <person name="Guo C."/>
            <person name="Argimon S."/>
            <person name="Zhang W."/>
            <person name="Yang X."/>
            <person name="Jeffery I.B."/>
            <person name="Cooney J.C."/>
            <person name="Kagawa T.F."/>
            <person name="Liu W."/>
            <person name="Song Y."/>
            <person name="Salvetti E."/>
            <person name="Wrobel A."/>
            <person name="Rasinkangas P."/>
            <person name="Parkhill J."/>
            <person name="Rea M.C."/>
            <person name="O'Sullivan O."/>
            <person name="Ritari J."/>
            <person name="Douillard F.P."/>
            <person name="Paul Ross R."/>
            <person name="Yang R."/>
            <person name="Briner A.E."/>
            <person name="Felis G.E."/>
            <person name="de Vos W.M."/>
            <person name="Barrangou R."/>
            <person name="Klaenhammer T.R."/>
            <person name="Caufield P.W."/>
            <person name="Cui Y."/>
            <person name="Zhang H."/>
            <person name="O'Toole P.W."/>
        </authorList>
    </citation>
    <scope>NUCLEOTIDE SEQUENCE [LARGE SCALE GENOMIC DNA]</scope>
    <source>
        <strain evidence="3 4">DSM 16230</strain>
    </source>
</reference>
<dbReference type="SMART" id="SM00287">
    <property type="entry name" value="SH3b"/>
    <property type="match status" value="1"/>
</dbReference>
<dbReference type="SUPFAM" id="SSF51445">
    <property type="entry name" value="(Trans)glycosidases"/>
    <property type="match status" value="1"/>
</dbReference>
<dbReference type="PANTHER" id="PTHR34135">
    <property type="entry name" value="LYSOZYME"/>
    <property type="match status" value="1"/>
</dbReference>
<dbReference type="PROSITE" id="PS51904">
    <property type="entry name" value="GLYCOSYL_HYDROL_F25_2"/>
    <property type="match status" value="1"/>
</dbReference>
<keyword evidence="4" id="KW-1185">Reference proteome</keyword>
<dbReference type="InterPro" id="IPR017853">
    <property type="entry name" value="GH"/>
</dbReference>
<dbReference type="GO" id="GO:0009253">
    <property type="term" value="P:peptidoglycan catabolic process"/>
    <property type="evidence" value="ECO:0007669"/>
    <property type="project" value="InterPro"/>
</dbReference>
<proteinExistence type="inferred from homology"/>
<dbReference type="InterPro" id="IPR002053">
    <property type="entry name" value="Glyco_hydro_25"/>
</dbReference>
<comment type="similarity">
    <text evidence="1">Belongs to the glycosyl hydrolase 25 family.</text>
</comment>
<evidence type="ECO:0000313" key="4">
    <source>
        <dbReference type="Proteomes" id="UP000051166"/>
    </source>
</evidence>
<evidence type="ECO:0000313" key="3">
    <source>
        <dbReference type="EMBL" id="KRL98728.1"/>
    </source>
</evidence>
<dbReference type="GO" id="GO:0016052">
    <property type="term" value="P:carbohydrate catabolic process"/>
    <property type="evidence" value="ECO:0007669"/>
    <property type="project" value="TreeGrafter"/>
</dbReference>
<comment type="caution">
    <text evidence="3">The sequence shown here is derived from an EMBL/GenBank/DDBJ whole genome shotgun (WGS) entry which is preliminary data.</text>
</comment>
<dbReference type="EMBL" id="AZFQ01000036">
    <property type="protein sequence ID" value="KRL98728.1"/>
    <property type="molecule type" value="Genomic_DNA"/>
</dbReference>
<name>A0A0R1V5V0_9LACO</name>
<dbReference type="GO" id="GO:0016998">
    <property type="term" value="P:cell wall macromolecule catabolic process"/>
    <property type="evidence" value="ECO:0007669"/>
    <property type="project" value="InterPro"/>
</dbReference>
<organism evidence="3 4">
    <name type="scientific">Liquorilactobacillus satsumensis DSM 16230 = JCM 12392</name>
    <dbReference type="NCBI Taxonomy" id="1423801"/>
    <lineage>
        <taxon>Bacteria</taxon>
        <taxon>Bacillati</taxon>
        <taxon>Bacillota</taxon>
        <taxon>Bacilli</taxon>
        <taxon>Lactobacillales</taxon>
        <taxon>Lactobacillaceae</taxon>
        <taxon>Liquorilactobacillus</taxon>
    </lineage>
</organism>
<feature type="domain" description="SH3b" evidence="2">
    <location>
        <begin position="228"/>
        <end position="296"/>
    </location>
</feature>
<dbReference type="Proteomes" id="UP000051166">
    <property type="component" value="Unassembled WGS sequence"/>
</dbReference>
<dbReference type="OrthoDB" id="2312598at2"/>
<dbReference type="GO" id="GO:0003796">
    <property type="term" value="F:lysozyme activity"/>
    <property type="evidence" value="ECO:0007669"/>
    <property type="project" value="InterPro"/>
</dbReference>
<dbReference type="AlphaFoldDB" id="A0A0R1V5V0"/>
<dbReference type="Pfam" id="PF01183">
    <property type="entry name" value="Glyco_hydro_25"/>
    <property type="match status" value="1"/>
</dbReference>
<dbReference type="GeneID" id="98307971"/>